<evidence type="ECO:0000313" key="1">
    <source>
        <dbReference type="EMBL" id="KAJ3203409.1"/>
    </source>
</evidence>
<protein>
    <submittedName>
        <fullName evidence="1">Uncharacterized protein</fullName>
    </submittedName>
</protein>
<proteinExistence type="predicted"/>
<evidence type="ECO:0000313" key="2">
    <source>
        <dbReference type="Proteomes" id="UP001211065"/>
    </source>
</evidence>
<reference evidence="1" key="1">
    <citation type="submission" date="2020-05" db="EMBL/GenBank/DDBJ databases">
        <title>Phylogenomic resolution of chytrid fungi.</title>
        <authorList>
            <person name="Stajich J.E."/>
            <person name="Amses K."/>
            <person name="Simmons R."/>
            <person name="Seto K."/>
            <person name="Myers J."/>
            <person name="Bonds A."/>
            <person name="Quandt C.A."/>
            <person name="Barry K."/>
            <person name="Liu P."/>
            <person name="Grigoriev I."/>
            <person name="Longcore J.E."/>
            <person name="James T.Y."/>
        </authorList>
    </citation>
    <scope>NUCLEOTIDE SEQUENCE</scope>
    <source>
        <strain evidence="1">JEL0476</strain>
    </source>
</reference>
<comment type="caution">
    <text evidence="1">The sequence shown here is derived from an EMBL/GenBank/DDBJ whole genome shotgun (WGS) entry which is preliminary data.</text>
</comment>
<organism evidence="1 2">
    <name type="scientific">Clydaea vesicula</name>
    <dbReference type="NCBI Taxonomy" id="447962"/>
    <lineage>
        <taxon>Eukaryota</taxon>
        <taxon>Fungi</taxon>
        <taxon>Fungi incertae sedis</taxon>
        <taxon>Chytridiomycota</taxon>
        <taxon>Chytridiomycota incertae sedis</taxon>
        <taxon>Chytridiomycetes</taxon>
        <taxon>Lobulomycetales</taxon>
        <taxon>Lobulomycetaceae</taxon>
        <taxon>Clydaea</taxon>
    </lineage>
</organism>
<gene>
    <name evidence="1" type="ORF">HK099_001529</name>
</gene>
<keyword evidence="2" id="KW-1185">Reference proteome</keyword>
<dbReference type="Proteomes" id="UP001211065">
    <property type="component" value="Unassembled WGS sequence"/>
</dbReference>
<name>A0AAD5TYD7_9FUNG</name>
<dbReference type="EMBL" id="JADGJW010001434">
    <property type="protein sequence ID" value="KAJ3203409.1"/>
    <property type="molecule type" value="Genomic_DNA"/>
</dbReference>
<dbReference type="AlphaFoldDB" id="A0AAD5TYD7"/>
<sequence length="357" mass="42170">MIKLDTQNQKIEDLFLRSKRKLEILKESNKPEVSERVNKNKYNSKSFLQRSGSKNNENVSTKELKTPILKNTTKINDDTFELKKNENFHLTDQVFQSINLLKMQSKAITDQETTQLMNTTVEANQEQFTKQIKINNNLNKLFHLQQNNLNQRSQGHITDTQPTPKVTLQSAYESEIKQPPISDPQTVEEKEKIFGKHDYQQSAKSKYIPEHSQPYFKFNKKKQSEHQNFLNDDNLVEIEELDVPVKKKLKKSNLDYIMEEDITSKMLWSPLDNFFEKQQKKTDLNNLNETEKLNLNDSRVKKYNEDYNKHVNKSNYFKKNQELKLKLKKLENESFDLLKGRMGEDDFVNGLELKEKN</sequence>
<accession>A0AAD5TYD7</accession>